<accession>A0A1R3JL76</accession>
<evidence type="ECO:0000313" key="4">
    <source>
        <dbReference type="Proteomes" id="UP000187203"/>
    </source>
</evidence>
<dbReference type="OrthoDB" id="270930at2759"/>
<dbReference type="STRING" id="93759.A0A1R3JL76"/>
<feature type="region of interest" description="Disordered" evidence="1">
    <location>
        <begin position="1"/>
        <end position="29"/>
    </location>
</feature>
<gene>
    <name evidence="3" type="ORF">COLO4_15744</name>
</gene>
<comment type="caution">
    <text evidence="3">The sequence shown here is derived from an EMBL/GenBank/DDBJ whole genome shotgun (WGS) entry which is preliminary data.</text>
</comment>
<evidence type="ECO:0000259" key="2">
    <source>
        <dbReference type="Pfam" id="PF07970"/>
    </source>
</evidence>
<dbReference type="Proteomes" id="UP000187203">
    <property type="component" value="Unassembled WGS sequence"/>
</dbReference>
<evidence type="ECO:0000256" key="1">
    <source>
        <dbReference type="SAM" id="MobiDB-lite"/>
    </source>
</evidence>
<feature type="domain" description="Endoplasmic reticulum vesicle transporter C-terminal" evidence="2">
    <location>
        <begin position="53"/>
        <end position="203"/>
    </location>
</feature>
<feature type="compositionally biased region" description="Acidic residues" evidence="1">
    <location>
        <begin position="198"/>
        <end position="208"/>
    </location>
</feature>
<sequence>MKPSAIISSDSRGRPSKSPKGRPPRDVKGGNSLDVWLGRLAMVGFVVAITVEISTGKGLLECKGEGFLQKIKDEEGEWCNIYGFLEVNKVAGNSHFAPGKVFSNQMLTCMHDLLAFQKDSLNISHKINRLAFVDYIPGVMNPLDGKLKTFKAALAVEETHELFLQQLSTALAQNNINLQLPTSRQHQPSQTNQNQEETHEDDAEDEGQEKEWAFGARINPFLTSGTGYIFFIPIGLGTSHIGTTRIFVPKPVPEQVWNEIRNKNRPLQAYLFLVV</sequence>
<dbReference type="GO" id="GO:0005783">
    <property type="term" value="C:endoplasmic reticulum"/>
    <property type="evidence" value="ECO:0007669"/>
    <property type="project" value="TreeGrafter"/>
</dbReference>
<dbReference type="Pfam" id="PF07970">
    <property type="entry name" value="COPIIcoated_ERV"/>
    <property type="match status" value="1"/>
</dbReference>
<dbReference type="SUPFAM" id="SSF103511">
    <property type="entry name" value="Chlorophyll a-b binding protein"/>
    <property type="match status" value="1"/>
</dbReference>
<dbReference type="PANTHER" id="PTHR10984:SF82">
    <property type="entry name" value="ENDOPLASMIC RETICULUM VESICLE TRANSPORTER PROTEIN"/>
    <property type="match status" value="1"/>
</dbReference>
<name>A0A1R3JL76_9ROSI</name>
<dbReference type="PANTHER" id="PTHR10984">
    <property type="entry name" value="ENDOPLASMIC RETICULUM-GOLGI INTERMEDIATE COMPARTMENT PROTEIN"/>
    <property type="match status" value="1"/>
</dbReference>
<organism evidence="3 4">
    <name type="scientific">Corchorus olitorius</name>
    <dbReference type="NCBI Taxonomy" id="93759"/>
    <lineage>
        <taxon>Eukaryota</taxon>
        <taxon>Viridiplantae</taxon>
        <taxon>Streptophyta</taxon>
        <taxon>Embryophyta</taxon>
        <taxon>Tracheophyta</taxon>
        <taxon>Spermatophyta</taxon>
        <taxon>Magnoliopsida</taxon>
        <taxon>eudicotyledons</taxon>
        <taxon>Gunneridae</taxon>
        <taxon>Pentapetalae</taxon>
        <taxon>rosids</taxon>
        <taxon>malvids</taxon>
        <taxon>Malvales</taxon>
        <taxon>Malvaceae</taxon>
        <taxon>Grewioideae</taxon>
        <taxon>Apeibeae</taxon>
        <taxon>Corchorus</taxon>
    </lineage>
</organism>
<dbReference type="InterPro" id="IPR045888">
    <property type="entry name" value="Erv"/>
</dbReference>
<dbReference type="InterPro" id="IPR012936">
    <property type="entry name" value="Erv_C"/>
</dbReference>
<feature type="compositionally biased region" description="Polar residues" evidence="1">
    <location>
        <begin position="1"/>
        <end position="10"/>
    </location>
</feature>
<proteinExistence type="predicted"/>
<dbReference type="GO" id="GO:0030134">
    <property type="term" value="C:COPII-coated ER to Golgi transport vesicle"/>
    <property type="evidence" value="ECO:0007669"/>
    <property type="project" value="TreeGrafter"/>
</dbReference>
<feature type="region of interest" description="Disordered" evidence="1">
    <location>
        <begin position="182"/>
        <end position="208"/>
    </location>
</feature>
<evidence type="ECO:0000313" key="3">
    <source>
        <dbReference type="EMBL" id="OMO95639.1"/>
    </source>
</evidence>
<dbReference type="EMBL" id="AWUE01015804">
    <property type="protein sequence ID" value="OMO95639.1"/>
    <property type="molecule type" value="Genomic_DNA"/>
</dbReference>
<dbReference type="AlphaFoldDB" id="A0A1R3JL76"/>
<reference evidence="4" key="1">
    <citation type="submission" date="2013-09" db="EMBL/GenBank/DDBJ databases">
        <title>Corchorus olitorius genome sequencing.</title>
        <authorList>
            <person name="Alam M."/>
            <person name="Haque M.S."/>
            <person name="Islam M.S."/>
            <person name="Emdad E.M."/>
            <person name="Islam M.M."/>
            <person name="Ahmed B."/>
            <person name="Halim A."/>
            <person name="Hossen Q.M.M."/>
            <person name="Hossain M.Z."/>
            <person name="Ahmed R."/>
            <person name="Khan M.M."/>
            <person name="Islam R."/>
            <person name="Rashid M.M."/>
            <person name="Khan S.A."/>
            <person name="Rahman M.S."/>
            <person name="Alam M."/>
            <person name="Yahiya A.S."/>
            <person name="Khan M.S."/>
            <person name="Azam M.S."/>
            <person name="Haque T."/>
            <person name="Lashkar M.Z.H."/>
            <person name="Akhand A.I."/>
            <person name="Morshed G."/>
            <person name="Roy S."/>
            <person name="Uddin K.S."/>
            <person name="Rabeya T."/>
            <person name="Hossain A.S."/>
            <person name="Chowdhury A."/>
            <person name="Snigdha A.R."/>
            <person name="Mortoza M.S."/>
            <person name="Matin S.A."/>
            <person name="Hoque S.M.E."/>
            <person name="Islam M.K."/>
            <person name="Roy D.K."/>
            <person name="Haider R."/>
            <person name="Moosa M.M."/>
            <person name="Elias S.M."/>
            <person name="Hasan A.M."/>
            <person name="Jahan S."/>
            <person name="Shafiuddin M."/>
            <person name="Mahmood N."/>
            <person name="Shommy N.S."/>
        </authorList>
    </citation>
    <scope>NUCLEOTIDE SEQUENCE [LARGE SCALE GENOMIC DNA]</scope>
    <source>
        <strain evidence="4">cv. O-4</strain>
    </source>
</reference>
<feature type="compositionally biased region" description="Polar residues" evidence="1">
    <location>
        <begin position="182"/>
        <end position="195"/>
    </location>
</feature>
<protein>
    <recommendedName>
        <fullName evidence="2">Endoplasmic reticulum vesicle transporter C-terminal domain-containing protein</fullName>
    </recommendedName>
</protein>
<keyword evidence="4" id="KW-1185">Reference proteome</keyword>